<evidence type="ECO:0000313" key="3">
    <source>
        <dbReference type="EMBL" id="MBF7115220.1"/>
    </source>
</evidence>
<feature type="coiled-coil region" evidence="1">
    <location>
        <begin position="30"/>
        <end position="57"/>
    </location>
</feature>
<name>A0AB73HGH6_PEDPE</name>
<keyword evidence="1" id="KW-0175">Coiled coil</keyword>
<organism evidence="3 4">
    <name type="scientific">Pediococcus pentosaceus</name>
    <dbReference type="NCBI Taxonomy" id="1255"/>
    <lineage>
        <taxon>Bacteria</taxon>
        <taxon>Bacillati</taxon>
        <taxon>Bacillota</taxon>
        <taxon>Bacilli</taxon>
        <taxon>Lactobacillales</taxon>
        <taxon>Lactobacillaceae</taxon>
        <taxon>Pediococcus</taxon>
    </lineage>
</organism>
<evidence type="ECO:0000313" key="4">
    <source>
        <dbReference type="Proteomes" id="UP001194632"/>
    </source>
</evidence>
<evidence type="ECO:0008006" key="5">
    <source>
        <dbReference type="Google" id="ProtNLM"/>
    </source>
</evidence>
<dbReference type="Proteomes" id="UP001194632">
    <property type="component" value="Unassembled WGS sequence"/>
</dbReference>
<keyword evidence="2" id="KW-1133">Transmembrane helix</keyword>
<keyword evidence="2" id="KW-0472">Membrane</keyword>
<reference evidence="3" key="1">
    <citation type="submission" date="2020-11" db="EMBL/GenBank/DDBJ databases">
        <title>Antibiotic susceptibility profiles of Pediococcus pentosaceus from various origins and their implications for the safety assessment of strains with food-technology applications.</title>
        <authorList>
            <person name="Shani N."/>
            <person name="Oberhaensli S."/>
            <person name="Arias E."/>
        </authorList>
    </citation>
    <scope>NUCLEOTIDE SEQUENCE</scope>
    <source>
        <strain evidence="3">FAM 24207</strain>
    </source>
</reference>
<feature type="transmembrane region" description="Helical" evidence="2">
    <location>
        <begin position="75"/>
        <end position="100"/>
    </location>
</feature>
<protein>
    <recommendedName>
        <fullName evidence="5">Haemolysin XhlA</fullName>
    </recommendedName>
</protein>
<evidence type="ECO:0000256" key="2">
    <source>
        <dbReference type="SAM" id="Phobius"/>
    </source>
</evidence>
<dbReference type="AlphaFoldDB" id="A0AB73HGH6"/>
<comment type="caution">
    <text evidence="3">The sequence shown here is derived from an EMBL/GenBank/DDBJ whole genome shotgun (WGS) entry which is preliminary data.</text>
</comment>
<keyword evidence="2" id="KW-0812">Transmembrane</keyword>
<dbReference type="RefSeq" id="WP_195745863.1">
    <property type="nucleotide sequence ID" value="NZ_CP197205.1"/>
</dbReference>
<evidence type="ECO:0000256" key="1">
    <source>
        <dbReference type="SAM" id="Coils"/>
    </source>
</evidence>
<proteinExistence type="predicted"/>
<accession>A0AB73HGH6</accession>
<gene>
    <name evidence="3" type="ORF">ITQ90_06950</name>
</gene>
<dbReference type="EMBL" id="JADOFP010000005">
    <property type="protein sequence ID" value="MBF7115220.1"/>
    <property type="molecule type" value="Genomic_DNA"/>
</dbReference>
<sequence length="103" mass="11644">MNLGAKEPYLHVIDKNGNNGGMDMDKYVTHKELNHSFDNLSNKMEQLSLKRDIKDEEINGNIKALSSRLDSQSKLIWWMMGIVSSGIVIPLLVFVVNAILKTK</sequence>